<feature type="compositionally biased region" description="Polar residues" evidence="9">
    <location>
        <begin position="311"/>
        <end position="326"/>
    </location>
</feature>
<protein>
    <recommendedName>
        <fullName evidence="10">Homeobox domain-containing protein</fullName>
    </recommendedName>
</protein>
<dbReference type="InterPro" id="IPR009057">
    <property type="entry name" value="Homeodomain-like_sf"/>
</dbReference>
<dbReference type="InterPro" id="IPR001356">
    <property type="entry name" value="HD"/>
</dbReference>
<dbReference type="EMBL" id="LR746267">
    <property type="protein sequence ID" value="CAA7395224.1"/>
    <property type="molecule type" value="Genomic_DNA"/>
</dbReference>
<evidence type="ECO:0000256" key="5">
    <source>
        <dbReference type="ARBA" id="ARBA00023155"/>
    </source>
</evidence>
<keyword evidence="12" id="KW-1185">Reference proteome</keyword>
<keyword evidence="7 8" id="KW-0539">Nucleus</keyword>
<dbReference type="SMART" id="SM00574">
    <property type="entry name" value="POX"/>
    <property type="match status" value="1"/>
</dbReference>
<evidence type="ECO:0000256" key="7">
    <source>
        <dbReference type="ARBA" id="ARBA00023242"/>
    </source>
</evidence>
<dbReference type="Gene3D" id="1.10.10.60">
    <property type="entry name" value="Homeodomain-like"/>
    <property type="match status" value="1"/>
</dbReference>
<feature type="domain" description="Homeobox" evidence="10">
    <location>
        <begin position="341"/>
        <end position="404"/>
    </location>
</feature>
<proteinExistence type="inferred from homology"/>
<dbReference type="SMART" id="SM00389">
    <property type="entry name" value="HOX"/>
    <property type="match status" value="1"/>
</dbReference>
<keyword evidence="6" id="KW-0804">Transcription</keyword>
<feature type="DNA-binding region" description="Homeobox" evidence="8">
    <location>
        <begin position="343"/>
        <end position="405"/>
    </location>
</feature>
<sequence>MDTANAVHAADALFFSQSEESNQGEDFSYVRYHLPATVKSMEGHVWKPPGQANPQLCEETEIDRIYGRRLQDDRGTNLQDVSYSRLSSIQGQKLSLTLGSHQSKGDQDLSINNLSPSYTVLRGVPKCLWRSPMVEDAGGDFPVLPSPRCAWNSHNSMWSSKYLKPAQELLNEFACAARATGSGPEELPKINRFTELTDQTGMRSFHQESTNPRDRNSICYNLCLSEEESVSNRTKSLHVLLDELDTRYEKYCRQIEEVISSFEIVAGVGAAKSYIVLISQEMSRHFSSLRDTIITQINASRDPVFEDSSRKNLSTSHQPSLSNQKGNQKIRLQRLGTIQGQKVWRPLRGLPESSVTVLRAWLFEHFLHPYPSDDEKHMLSSRTGLTRNQISNWFINARVRLWKPMIEEMYREEFTEDSDDSKPSS</sequence>
<name>A0A7I8KDC0_SPIIN</name>
<accession>A0A7I8KDC0</accession>
<evidence type="ECO:0000256" key="8">
    <source>
        <dbReference type="PROSITE-ProRule" id="PRU00108"/>
    </source>
</evidence>
<organism evidence="11 12">
    <name type="scientific">Spirodela intermedia</name>
    <name type="common">Intermediate duckweed</name>
    <dbReference type="NCBI Taxonomy" id="51605"/>
    <lineage>
        <taxon>Eukaryota</taxon>
        <taxon>Viridiplantae</taxon>
        <taxon>Streptophyta</taxon>
        <taxon>Embryophyta</taxon>
        <taxon>Tracheophyta</taxon>
        <taxon>Spermatophyta</taxon>
        <taxon>Magnoliopsida</taxon>
        <taxon>Liliopsida</taxon>
        <taxon>Araceae</taxon>
        <taxon>Lemnoideae</taxon>
        <taxon>Spirodela</taxon>
    </lineage>
</organism>
<gene>
    <name evidence="11" type="ORF">SI8410_04005885</name>
</gene>
<dbReference type="PROSITE" id="PS50071">
    <property type="entry name" value="HOMEOBOX_2"/>
    <property type="match status" value="1"/>
</dbReference>
<evidence type="ECO:0000256" key="9">
    <source>
        <dbReference type="SAM" id="MobiDB-lite"/>
    </source>
</evidence>
<dbReference type="Proteomes" id="UP000663760">
    <property type="component" value="Chromosome 4"/>
</dbReference>
<comment type="similarity">
    <text evidence="2">Belongs to the TALE/BELL homeobox family.</text>
</comment>
<keyword evidence="3" id="KW-0805">Transcription regulation</keyword>
<keyword evidence="5 8" id="KW-0371">Homeobox</keyword>
<dbReference type="InterPro" id="IPR006563">
    <property type="entry name" value="POX_dom"/>
</dbReference>
<dbReference type="InterPro" id="IPR050224">
    <property type="entry name" value="TALE_homeobox"/>
</dbReference>
<dbReference type="Pfam" id="PF05920">
    <property type="entry name" value="Homeobox_KN"/>
    <property type="match status" value="1"/>
</dbReference>
<feature type="region of interest" description="Disordered" evidence="9">
    <location>
        <begin position="305"/>
        <end position="326"/>
    </location>
</feature>
<evidence type="ECO:0000259" key="10">
    <source>
        <dbReference type="PROSITE" id="PS50071"/>
    </source>
</evidence>
<dbReference type="SUPFAM" id="SSF46689">
    <property type="entry name" value="Homeodomain-like"/>
    <property type="match status" value="1"/>
</dbReference>
<dbReference type="PANTHER" id="PTHR11850">
    <property type="entry name" value="HOMEOBOX PROTEIN TRANSCRIPTION FACTORS"/>
    <property type="match status" value="1"/>
</dbReference>
<evidence type="ECO:0000313" key="11">
    <source>
        <dbReference type="EMBL" id="CAA7395224.1"/>
    </source>
</evidence>
<evidence type="ECO:0000313" key="12">
    <source>
        <dbReference type="Proteomes" id="UP000663760"/>
    </source>
</evidence>
<evidence type="ECO:0000256" key="3">
    <source>
        <dbReference type="ARBA" id="ARBA00023015"/>
    </source>
</evidence>
<evidence type="ECO:0000256" key="4">
    <source>
        <dbReference type="ARBA" id="ARBA00023125"/>
    </source>
</evidence>
<keyword evidence="4 8" id="KW-0238">DNA-binding</keyword>
<dbReference type="OrthoDB" id="10056939at2759"/>
<evidence type="ECO:0000256" key="2">
    <source>
        <dbReference type="ARBA" id="ARBA00006454"/>
    </source>
</evidence>
<dbReference type="GO" id="GO:0003677">
    <property type="term" value="F:DNA binding"/>
    <property type="evidence" value="ECO:0007669"/>
    <property type="project" value="UniProtKB-UniRule"/>
</dbReference>
<dbReference type="AlphaFoldDB" id="A0A7I8KDC0"/>
<reference evidence="11" key="1">
    <citation type="submission" date="2020-02" db="EMBL/GenBank/DDBJ databases">
        <authorList>
            <person name="Scholz U."/>
            <person name="Mascher M."/>
            <person name="Fiebig A."/>
        </authorList>
    </citation>
    <scope>NUCLEOTIDE SEQUENCE</scope>
</reference>
<comment type="subcellular location">
    <subcellularLocation>
        <location evidence="1 8">Nucleus</location>
    </subcellularLocation>
</comment>
<dbReference type="Pfam" id="PF07526">
    <property type="entry name" value="POX"/>
    <property type="match status" value="1"/>
</dbReference>
<evidence type="ECO:0000256" key="1">
    <source>
        <dbReference type="ARBA" id="ARBA00004123"/>
    </source>
</evidence>
<dbReference type="GO" id="GO:0006355">
    <property type="term" value="P:regulation of DNA-templated transcription"/>
    <property type="evidence" value="ECO:0007669"/>
    <property type="project" value="InterPro"/>
</dbReference>
<dbReference type="InterPro" id="IPR008422">
    <property type="entry name" value="KN_HD"/>
</dbReference>
<dbReference type="GO" id="GO:0005634">
    <property type="term" value="C:nucleus"/>
    <property type="evidence" value="ECO:0007669"/>
    <property type="project" value="UniProtKB-SubCell"/>
</dbReference>
<dbReference type="CDD" id="cd00086">
    <property type="entry name" value="homeodomain"/>
    <property type="match status" value="1"/>
</dbReference>
<evidence type="ECO:0000256" key="6">
    <source>
        <dbReference type="ARBA" id="ARBA00023163"/>
    </source>
</evidence>